<dbReference type="Proteomes" id="UP000178427">
    <property type="component" value="Unassembled WGS sequence"/>
</dbReference>
<accession>A0A1F6EJE1</accession>
<protein>
    <submittedName>
        <fullName evidence="1">Uncharacterized protein</fullName>
    </submittedName>
</protein>
<dbReference type="STRING" id="1798513.A3A40_00450"/>
<proteinExistence type="predicted"/>
<evidence type="ECO:0000313" key="2">
    <source>
        <dbReference type="Proteomes" id="UP000178427"/>
    </source>
</evidence>
<dbReference type="EMBL" id="MFMA01000036">
    <property type="protein sequence ID" value="OGG73783.1"/>
    <property type="molecule type" value="Genomic_DNA"/>
</dbReference>
<name>A0A1F6EJE1_9BACT</name>
<sequence length="123" mass="13442">MKLEDIPVVAGFVGDGNYKYIVADVGLRKEKRTIIRLVCCPADQNPAHHIEHRRIGYRLMDEIPAPIDVDILGGGMFGKSGECAIIAAPAPGLGREPDPDLTVRLLSEAFPGCRIEKQLGYDE</sequence>
<comment type="caution">
    <text evidence="1">The sequence shown here is derived from an EMBL/GenBank/DDBJ whole genome shotgun (WGS) entry which is preliminary data.</text>
</comment>
<dbReference type="AlphaFoldDB" id="A0A1F6EJE1"/>
<reference evidence="1 2" key="1">
    <citation type="journal article" date="2016" name="Nat. Commun.">
        <title>Thousands of microbial genomes shed light on interconnected biogeochemical processes in an aquifer system.</title>
        <authorList>
            <person name="Anantharaman K."/>
            <person name="Brown C.T."/>
            <person name="Hug L.A."/>
            <person name="Sharon I."/>
            <person name="Castelle C.J."/>
            <person name="Probst A.J."/>
            <person name="Thomas B.C."/>
            <person name="Singh A."/>
            <person name="Wilkins M.J."/>
            <person name="Karaoz U."/>
            <person name="Brodie E.L."/>
            <person name="Williams K.H."/>
            <person name="Hubbard S.S."/>
            <person name="Banfield J.F."/>
        </authorList>
    </citation>
    <scope>NUCLEOTIDE SEQUENCE [LARGE SCALE GENOMIC DNA]</scope>
</reference>
<evidence type="ECO:0000313" key="1">
    <source>
        <dbReference type="EMBL" id="OGG73783.1"/>
    </source>
</evidence>
<gene>
    <name evidence="1" type="ORF">A3A40_00450</name>
</gene>
<organism evidence="1 2">
    <name type="scientific">Candidatus Kaiserbacteria bacterium RIFCSPLOWO2_01_FULL_54_20</name>
    <dbReference type="NCBI Taxonomy" id="1798513"/>
    <lineage>
        <taxon>Bacteria</taxon>
        <taxon>Candidatus Kaiseribacteriota</taxon>
    </lineage>
</organism>